<proteinExistence type="predicted"/>
<name>A0A1E3H5J2_9HYPH</name>
<dbReference type="EMBL" id="MCRJ01000021">
    <property type="protein sequence ID" value="ODN71425.1"/>
    <property type="molecule type" value="Genomic_DNA"/>
</dbReference>
<accession>A0A1E3H5J2</accession>
<dbReference type="Proteomes" id="UP000094622">
    <property type="component" value="Unassembled WGS sequence"/>
</dbReference>
<comment type="caution">
    <text evidence="1">The sequence shown here is derived from an EMBL/GenBank/DDBJ whole genome shotgun (WGS) entry which is preliminary data.</text>
</comment>
<dbReference type="AlphaFoldDB" id="A0A1E3H5J2"/>
<gene>
    <name evidence="1" type="ORF">A6302_01202</name>
</gene>
<evidence type="ECO:0000313" key="2">
    <source>
        <dbReference type="Proteomes" id="UP000094622"/>
    </source>
</evidence>
<reference evidence="1 2" key="1">
    <citation type="submission" date="2016-07" db="EMBL/GenBank/DDBJ databases">
        <title>Draft Genome Sequence of Methylobrevis pamukkalensis PK2.</title>
        <authorList>
            <person name="Vasilenko O.V."/>
            <person name="Doronina N.V."/>
            <person name="Shmareva M.N."/>
            <person name="Tarlachkov S.V."/>
            <person name="Mustakhimov I."/>
            <person name="Trotsenko Y.A."/>
        </authorList>
    </citation>
    <scope>NUCLEOTIDE SEQUENCE [LARGE SCALE GENOMIC DNA]</scope>
    <source>
        <strain evidence="1 2">PK2</strain>
    </source>
</reference>
<sequence length="47" mass="5153">MARFGTTSPCSAALSDVPQAAKPWARFPQARRERRGPFSACACVRSR</sequence>
<keyword evidence="2" id="KW-1185">Reference proteome</keyword>
<protein>
    <submittedName>
        <fullName evidence="1">Uncharacterized protein</fullName>
    </submittedName>
</protein>
<evidence type="ECO:0000313" key="1">
    <source>
        <dbReference type="EMBL" id="ODN71425.1"/>
    </source>
</evidence>
<organism evidence="1 2">
    <name type="scientific">Methylobrevis pamukkalensis</name>
    <dbReference type="NCBI Taxonomy" id="1439726"/>
    <lineage>
        <taxon>Bacteria</taxon>
        <taxon>Pseudomonadati</taxon>
        <taxon>Pseudomonadota</taxon>
        <taxon>Alphaproteobacteria</taxon>
        <taxon>Hyphomicrobiales</taxon>
        <taxon>Pleomorphomonadaceae</taxon>
        <taxon>Methylobrevis</taxon>
    </lineage>
</organism>